<proteinExistence type="predicted"/>
<dbReference type="EMBL" id="LCAH01000022">
    <property type="protein sequence ID" value="KKR86020.1"/>
    <property type="molecule type" value="Genomic_DNA"/>
</dbReference>
<sequence>MKNIHVFAFLTVLFVTVHAGNTLAQTPSVDDEP</sequence>
<reference evidence="2 3" key="1">
    <citation type="journal article" date="2015" name="Nature">
        <title>rRNA introns, odd ribosomes, and small enigmatic genomes across a large radiation of phyla.</title>
        <authorList>
            <person name="Brown C.T."/>
            <person name="Hug L.A."/>
            <person name="Thomas B.C."/>
            <person name="Sharon I."/>
            <person name="Castelle C.J."/>
            <person name="Singh A."/>
            <person name="Wilkins M.J."/>
            <person name="Williams K.H."/>
            <person name="Banfield J.F."/>
        </authorList>
    </citation>
    <scope>NUCLEOTIDE SEQUENCE [LARGE SCALE GENOMIC DNA]</scope>
</reference>
<protein>
    <submittedName>
        <fullName evidence="2">Uncharacterized protein</fullName>
    </submittedName>
</protein>
<organism evidence="2 3">
    <name type="scientific">Candidatus Uhrbacteria bacterium GW2011_GWC2_41_11</name>
    <dbReference type="NCBI Taxonomy" id="1618985"/>
    <lineage>
        <taxon>Bacteria</taxon>
        <taxon>Candidatus Uhriibacteriota</taxon>
    </lineage>
</organism>
<gene>
    <name evidence="2" type="ORF">UU35_C0022G0015</name>
</gene>
<evidence type="ECO:0000313" key="2">
    <source>
        <dbReference type="EMBL" id="KKR86020.1"/>
    </source>
</evidence>
<feature type="non-terminal residue" evidence="2">
    <location>
        <position position="33"/>
    </location>
</feature>
<dbReference type="AlphaFoldDB" id="A0A0G0WNK4"/>
<accession>A0A0G0WNK4</accession>
<comment type="caution">
    <text evidence="2">The sequence shown here is derived from an EMBL/GenBank/DDBJ whole genome shotgun (WGS) entry which is preliminary data.</text>
</comment>
<evidence type="ECO:0000313" key="3">
    <source>
        <dbReference type="Proteomes" id="UP000034616"/>
    </source>
</evidence>
<evidence type="ECO:0000256" key="1">
    <source>
        <dbReference type="SAM" id="SignalP"/>
    </source>
</evidence>
<dbReference type="Proteomes" id="UP000034616">
    <property type="component" value="Unassembled WGS sequence"/>
</dbReference>
<name>A0A0G0WNK4_9BACT</name>
<feature type="signal peptide" evidence="1">
    <location>
        <begin position="1"/>
        <end position="19"/>
    </location>
</feature>
<feature type="chain" id="PRO_5002535118" evidence="1">
    <location>
        <begin position="20"/>
        <end position="33"/>
    </location>
</feature>
<keyword evidence="1" id="KW-0732">Signal</keyword>